<accession>A0A251TVR2</accession>
<sequence>MVICHFTSLESTWYKYLKLKMLKTPLNQNIHEILSQIFLKQNIPEILSGIFEFSHTSQKVRLEGGNWHHIASHFSSDSLSFHCSYTPIIL</sequence>
<dbReference type="EMBL" id="CM007898">
    <property type="protein sequence ID" value="OTG15205.1"/>
    <property type="molecule type" value="Genomic_DNA"/>
</dbReference>
<proteinExistence type="predicted"/>
<evidence type="ECO:0000313" key="1">
    <source>
        <dbReference type="EMBL" id="KAF5768009.1"/>
    </source>
</evidence>
<gene>
    <name evidence="2" type="ORF">HannXRQ_Chr09g0257891</name>
    <name evidence="1" type="ORF">HanXRQr2_Chr14g0631371</name>
</gene>
<reference evidence="2" key="2">
    <citation type="submission" date="2017-02" db="EMBL/GenBank/DDBJ databases">
        <title>Sunflower complete genome.</title>
        <authorList>
            <person name="Langlade N."/>
            <person name="Munos S."/>
        </authorList>
    </citation>
    <scope>NUCLEOTIDE SEQUENCE [LARGE SCALE GENOMIC DNA]</scope>
    <source>
        <tissue evidence="2">Leaves</tissue>
    </source>
</reference>
<evidence type="ECO:0000313" key="3">
    <source>
        <dbReference type="Proteomes" id="UP000215914"/>
    </source>
</evidence>
<evidence type="ECO:0000313" key="2">
    <source>
        <dbReference type="EMBL" id="OTG15205.1"/>
    </source>
</evidence>
<protein>
    <submittedName>
        <fullName evidence="2">Uncharacterized protein</fullName>
    </submittedName>
</protein>
<dbReference type="InParanoid" id="A0A251TVR2"/>
<reference evidence="1 3" key="1">
    <citation type="journal article" date="2017" name="Nature">
        <title>The sunflower genome provides insights into oil metabolism, flowering and Asterid evolution.</title>
        <authorList>
            <person name="Badouin H."/>
            <person name="Gouzy J."/>
            <person name="Grassa C.J."/>
            <person name="Murat F."/>
            <person name="Staton S.E."/>
            <person name="Cottret L."/>
            <person name="Lelandais-Briere C."/>
            <person name="Owens G.L."/>
            <person name="Carrere S."/>
            <person name="Mayjonade B."/>
            <person name="Legrand L."/>
            <person name="Gill N."/>
            <person name="Kane N.C."/>
            <person name="Bowers J.E."/>
            <person name="Hubner S."/>
            <person name="Bellec A."/>
            <person name="Berard A."/>
            <person name="Berges H."/>
            <person name="Blanchet N."/>
            <person name="Boniface M.C."/>
            <person name="Brunel D."/>
            <person name="Catrice O."/>
            <person name="Chaidir N."/>
            <person name="Claudel C."/>
            <person name="Donnadieu C."/>
            <person name="Faraut T."/>
            <person name="Fievet G."/>
            <person name="Helmstetter N."/>
            <person name="King M."/>
            <person name="Knapp S.J."/>
            <person name="Lai Z."/>
            <person name="Le Paslier M.C."/>
            <person name="Lippi Y."/>
            <person name="Lorenzon L."/>
            <person name="Mandel J.R."/>
            <person name="Marage G."/>
            <person name="Marchand G."/>
            <person name="Marquand E."/>
            <person name="Bret-Mestries E."/>
            <person name="Morien E."/>
            <person name="Nambeesan S."/>
            <person name="Nguyen T."/>
            <person name="Pegot-Espagnet P."/>
            <person name="Pouilly N."/>
            <person name="Raftis F."/>
            <person name="Sallet E."/>
            <person name="Schiex T."/>
            <person name="Thomas J."/>
            <person name="Vandecasteele C."/>
            <person name="Vares D."/>
            <person name="Vear F."/>
            <person name="Vautrin S."/>
            <person name="Crespi M."/>
            <person name="Mangin B."/>
            <person name="Burke J.M."/>
            <person name="Salse J."/>
            <person name="Munos S."/>
            <person name="Vincourt P."/>
            <person name="Rieseberg L.H."/>
            <person name="Langlade N.B."/>
        </authorList>
    </citation>
    <scope>NUCLEOTIDE SEQUENCE [LARGE SCALE GENOMIC DNA]</scope>
    <source>
        <strain evidence="3">cv. SF193</strain>
        <tissue evidence="1">Leaves</tissue>
    </source>
</reference>
<dbReference type="Gramene" id="mRNA:HanXRQr2_Chr14g0631371">
    <property type="protein sequence ID" value="CDS:HanXRQr2_Chr14g0631371.1"/>
    <property type="gene ID" value="HanXRQr2_Chr14g0631371"/>
</dbReference>
<name>A0A251TVR2_HELAN</name>
<dbReference type="AlphaFoldDB" id="A0A251TVR2"/>
<keyword evidence="3" id="KW-1185">Reference proteome</keyword>
<dbReference type="EMBL" id="MNCJ02000329">
    <property type="protein sequence ID" value="KAF5768009.1"/>
    <property type="molecule type" value="Genomic_DNA"/>
</dbReference>
<dbReference type="Proteomes" id="UP000215914">
    <property type="component" value="Chromosome 9"/>
</dbReference>
<organism evidence="2 3">
    <name type="scientific">Helianthus annuus</name>
    <name type="common">Common sunflower</name>
    <dbReference type="NCBI Taxonomy" id="4232"/>
    <lineage>
        <taxon>Eukaryota</taxon>
        <taxon>Viridiplantae</taxon>
        <taxon>Streptophyta</taxon>
        <taxon>Embryophyta</taxon>
        <taxon>Tracheophyta</taxon>
        <taxon>Spermatophyta</taxon>
        <taxon>Magnoliopsida</taxon>
        <taxon>eudicotyledons</taxon>
        <taxon>Gunneridae</taxon>
        <taxon>Pentapetalae</taxon>
        <taxon>asterids</taxon>
        <taxon>campanulids</taxon>
        <taxon>Asterales</taxon>
        <taxon>Asteraceae</taxon>
        <taxon>Asteroideae</taxon>
        <taxon>Heliantheae alliance</taxon>
        <taxon>Heliantheae</taxon>
        <taxon>Helianthus</taxon>
    </lineage>
</organism>
<reference evidence="1" key="3">
    <citation type="submission" date="2020-06" db="EMBL/GenBank/DDBJ databases">
        <title>Helianthus annuus Genome sequencing and assembly Release 2.</title>
        <authorList>
            <person name="Gouzy J."/>
            <person name="Langlade N."/>
            <person name="Munos S."/>
        </authorList>
    </citation>
    <scope>NUCLEOTIDE SEQUENCE</scope>
    <source>
        <tissue evidence="1">Leaves</tissue>
    </source>
</reference>